<dbReference type="GO" id="GO:0005507">
    <property type="term" value="F:copper ion binding"/>
    <property type="evidence" value="ECO:0007669"/>
    <property type="project" value="InterPro"/>
</dbReference>
<feature type="compositionally biased region" description="Low complexity" evidence="3">
    <location>
        <begin position="21"/>
        <end position="31"/>
    </location>
</feature>
<dbReference type="OrthoDB" id="258766at2"/>
<keyword evidence="2" id="KW-0325">Glycoprotein</keyword>
<feature type="compositionally biased region" description="Gly residues" evidence="3">
    <location>
        <begin position="32"/>
        <end position="43"/>
    </location>
</feature>
<keyword evidence="8" id="KW-1185">Reference proteome</keyword>
<accession>A0A0K1ESC4</accession>
<dbReference type="InterPro" id="IPR000323">
    <property type="entry name" value="Cu2_ascorb_mOase_N"/>
</dbReference>
<dbReference type="Pfam" id="PF01082">
    <property type="entry name" value="Cu2_monooxygen"/>
    <property type="match status" value="1"/>
</dbReference>
<dbReference type="Gene3D" id="2.60.120.230">
    <property type="match status" value="1"/>
</dbReference>
<name>A0A0K1ESC4_CHOCO</name>
<dbReference type="EMBL" id="CP012159">
    <property type="protein sequence ID" value="AKT43518.1"/>
    <property type="molecule type" value="Genomic_DNA"/>
</dbReference>
<dbReference type="AlphaFoldDB" id="A0A0K1ESC4"/>
<dbReference type="InterPro" id="IPR000945">
    <property type="entry name" value="DBH-like"/>
</dbReference>
<gene>
    <name evidence="7" type="ORF">CMC5_077500</name>
</gene>
<keyword evidence="7" id="KW-0503">Monooxygenase</keyword>
<keyword evidence="4" id="KW-0732">Signal</keyword>
<evidence type="ECO:0000313" key="8">
    <source>
        <dbReference type="Proteomes" id="UP000067626"/>
    </source>
</evidence>
<feature type="domain" description="Copper type II ascorbate-dependent monooxygenase C-terminal" evidence="6">
    <location>
        <begin position="293"/>
        <end position="421"/>
    </location>
</feature>
<evidence type="ECO:0000256" key="2">
    <source>
        <dbReference type="ARBA" id="ARBA00023180"/>
    </source>
</evidence>
<evidence type="ECO:0000256" key="1">
    <source>
        <dbReference type="ARBA" id="ARBA00023157"/>
    </source>
</evidence>
<dbReference type="InterPro" id="IPR024548">
    <property type="entry name" value="Cu2_monoox_C"/>
</dbReference>
<evidence type="ECO:0000259" key="6">
    <source>
        <dbReference type="Pfam" id="PF03712"/>
    </source>
</evidence>
<dbReference type="PANTHER" id="PTHR10157:SF23">
    <property type="entry name" value="MOXD1 HOMOLOG 1"/>
    <property type="match status" value="1"/>
</dbReference>
<sequence>MRAALSLLALMPLLALACGGGNDDSTSTSTSGQGGAGGVGGSGPGSGLPCDVEAVLQKNCRSCHDSSPKFGAPNPLVTHDDLHAAARSDSSKRIYELVGTRIHDDAKPMPPPPNARVSGDEAAILDAWVAAGAPASAESCGSGGAGGAGGEAPLGCTPDIELKPTSPYVMPQQVEDAYMCYGVTLQLDGRRHITTLAPLIDNSTIVHHMLLFAADAPYSTDPRPCSGATMGRLMGVWAPGGQALQLPAEAGFPVEGTAHFILQVHYSNLMGLSGEQDSSGYRLCSTTNLRPNDADIMAFGTTSINIPANGSQDLTCDLSIPNYIPELNIIAGMPHMHKLGRQIATSLFPGGSSPPVDLGSADPWDFDSQAWLDVSTKLKPGDLVRTRCAWNNPTPTNVQFGEDTSDEMCFGFVMYYPKIEFPQWNWGLPAFASSCSPTP</sequence>
<reference evidence="7 8" key="1">
    <citation type="submission" date="2015-07" db="EMBL/GenBank/DDBJ databases">
        <title>Genome analysis of myxobacterium Chondromyces crocatus Cm c5 reveals a high potential for natural compound synthesis and the genetic basis for the loss of fruiting body formation.</title>
        <authorList>
            <person name="Zaburannyi N."/>
            <person name="Bunk B."/>
            <person name="Maier J."/>
            <person name="Overmann J."/>
            <person name="Mueller R."/>
        </authorList>
    </citation>
    <scope>NUCLEOTIDE SEQUENCE [LARGE SCALE GENOMIC DNA]</scope>
    <source>
        <strain evidence="7 8">Cm c5</strain>
    </source>
</reference>
<dbReference type="InterPro" id="IPR008977">
    <property type="entry name" value="PHM/PNGase_F_dom_sf"/>
</dbReference>
<feature type="chain" id="PRO_5005459928" evidence="4">
    <location>
        <begin position="18"/>
        <end position="439"/>
    </location>
</feature>
<keyword evidence="1" id="KW-1015">Disulfide bond</keyword>
<dbReference type="Gene3D" id="2.60.120.310">
    <property type="entry name" value="Copper type II, ascorbate-dependent monooxygenase, N-terminal domain"/>
    <property type="match status" value="1"/>
</dbReference>
<evidence type="ECO:0000256" key="3">
    <source>
        <dbReference type="SAM" id="MobiDB-lite"/>
    </source>
</evidence>
<protein>
    <submittedName>
        <fullName evidence="7">Peptidylglycine alpha-amidating monooxygenase</fullName>
    </submittedName>
</protein>
<dbReference type="InterPro" id="IPR036939">
    <property type="entry name" value="Cu2_ascorb_mOase_N_sf"/>
</dbReference>
<dbReference type="GO" id="GO:0004500">
    <property type="term" value="F:dopamine beta-monooxygenase activity"/>
    <property type="evidence" value="ECO:0007669"/>
    <property type="project" value="InterPro"/>
</dbReference>
<dbReference type="RefSeq" id="WP_082363174.1">
    <property type="nucleotide sequence ID" value="NZ_CP012159.1"/>
</dbReference>
<proteinExistence type="predicted"/>
<dbReference type="InterPro" id="IPR014784">
    <property type="entry name" value="Cu2_ascorb_mOase-like_C"/>
</dbReference>
<feature type="domain" description="Copper type II ascorbate-dependent monooxygenase N-terminal" evidence="5">
    <location>
        <begin position="170"/>
        <end position="269"/>
    </location>
</feature>
<dbReference type="Pfam" id="PF03712">
    <property type="entry name" value="Cu2_monoox_C"/>
    <property type="match status" value="1"/>
</dbReference>
<keyword evidence="7" id="KW-0560">Oxidoreductase</keyword>
<dbReference type="PROSITE" id="PS51257">
    <property type="entry name" value="PROKAR_LIPOPROTEIN"/>
    <property type="match status" value="1"/>
</dbReference>
<dbReference type="PANTHER" id="PTHR10157">
    <property type="entry name" value="DOPAMINE BETA HYDROXYLASE RELATED"/>
    <property type="match status" value="1"/>
</dbReference>
<evidence type="ECO:0000313" key="7">
    <source>
        <dbReference type="EMBL" id="AKT43518.1"/>
    </source>
</evidence>
<evidence type="ECO:0000256" key="4">
    <source>
        <dbReference type="SAM" id="SignalP"/>
    </source>
</evidence>
<feature type="region of interest" description="Disordered" evidence="3">
    <location>
        <begin position="21"/>
        <end position="43"/>
    </location>
</feature>
<feature type="signal peptide" evidence="4">
    <location>
        <begin position="1"/>
        <end position="17"/>
    </location>
</feature>
<dbReference type="Proteomes" id="UP000067626">
    <property type="component" value="Chromosome"/>
</dbReference>
<dbReference type="KEGG" id="ccro:CMC5_077500"/>
<evidence type="ECO:0000259" key="5">
    <source>
        <dbReference type="Pfam" id="PF01082"/>
    </source>
</evidence>
<dbReference type="STRING" id="52.CMC5_077500"/>
<dbReference type="SUPFAM" id="SSF49742">
    <property type="entry name" value="PHM/PNGase F"/>
    <property type="match status" value="2"/>
</dbReference>
<organism evidence="7 8">
    <name type="scientific">Chondromyces crocatus</name>
    <dbReference type="NCBI Taxonomy" id="52"/>
    <lineage>
        <taxon>Bacteria</taxon>
        <taxon>Pseudomonadati</taxon>
        <taxon>Myxococcota</taxon>
        <taxon>Polyangia</taxon>
        <taxon>Polyangiales</taxon>
        <taxon>Polyangiaceae</taxon>
        <taxon>Chondromyces</taxon>
    </lineage>
</organism>